<proteinExistence type="predicted"/>
<evidence type="ECO:0000313" key="1">
    <source>
        <dbReference type="EMBL" id="PIE31184.1"/>
    </source>
</evidence>
<comment type="caution">
    <text evidence="1">The sequence shown here is derived from an EMBL/GenBank/DDBJ whole genome shotgun (WGS) entry which is preliminary data.</text>
</comment>
<name>A0A2G6K685_9BACT</name>
<dbReference type="AlphaFoldDB" id="A0A2G6K685"/>
<protein>
    <submittedName>
        <fullName evidence="1">Uncharacterized protein</fullName>
    </submittedName>
</protein>
<reference evidence="1 2" key="1">
    <citation type="submission" date="2017-10" db="EMBL/GenBank/DDBJ databases">
        <title>Novel microbial diversity and functional potential in the marine mammal oral microbiome.</title>
        <authorList>
            <person name="Dudek N.K."/>
            <person name="Sun C.L."/>
            <person name="Burstein D."/>
            <person name="Kantor R.S."/>
            <person name="Aliaga Goltsman D.S."/>
            <person name="Bik E.M."/>
            <person name="Thomas B.C."/>
            <person name="Banfield J.F."/>
            <person name="Relman D.A."/>
        </authorList>
    </citation>
    <scope>NUCLEOTIDE SEQUENCE [LARGE SCALE GENOMIC DNA]</scope>
    <source>
        <strain evidence="1">DOLJORAL78_47_16</strain>
    </source>
</reference>
<dbReference type="EMBL" id="PDSK01000173">
    <property type="protein sequence ID" value="PIE31184.1"/>
    <property type="molecule type" value="Genomic_DNA"/>
</dbReference>
<organism evidence="1 2">
    <name type="scientific">candidate division KSB3 bacterium</name>
    <dbReference type="NCBI Taxonomy" id="2044937"/>
    <lineage>
        <taxon>Bacteria</taxon>
        <taxon>candidate division KSB3</taxon>
    </lineage>
</organism>
<accession>A0A2G6K685</accession>
<evidence type="ECO:0000313" key="2">
    <source>
        <dbReference type="Proteomes" id="UP000230821"/>
    </source>
</evidence>
<gene>
    <name evidence="1" type="ORF">CSA56_19100</name>
</gene>
<dbReference type="Proteomes" id="UP000230821">
    <property type="component" value="Unassembled WGS sequence"/>
</dbReference>
<sequence>MVFSFIIGNRMWMDAFLLGRRPVFIYLDAKQNHCLGAIAAKTRAWGIRNSRKYEGIIVGAPDVQSSIVDQLYIQSPCKGESGAECMGKTWQRTPIVDQAVEETWDAVLKRHDCFYMYGTSAYPDYQNKCPGVFETSYNRTQSGCGHLFSSNSCLPQNDARTLVEEKNSVYQDVLKTYYEPLSLYEQQEIAVTDDAQEIFEVEALSGCMTIHYKVNGDRQFLCKKSKYNSKKIVPLYFPEGGDRRTECHEDPDICPLGDKYVDVGTKGVLLETKVQDKKLWFKVQWKVKTGSDMSDDRSESVHVIEGWSRDEHIKPADASSLVVVQIIGARLKAKTSFSLSYKLPSCFLDYRDEFGISI</sequence>